<proteinExistence type="predicted"/>
<dbReference type="EMBL" id="SLZQ01000003">
    <property type="protein sequence ID" value="TCS37743.1"/>
    <property type="molecule type" value="Genomic_DNA"/>
</dbReference>
<comment type="caution">
    <text evidence="1">The sequence shown here is derived from an EMBL/GenBank/DDBJ whole genome shotgun (WGS) entry which is preliminary data.</text>
</comment>
<evidence type="ECO:0000313" key="2">
    <source>
        <dbReference type="Proteomes" id="UP000295382"/>
    </source>
</evidence>
<accession>A0A4R3HYI9</accession>
<dbReference type="OrthoDB" id="8570628at2"/>
<dbReference type="AlphaFoldDB" id="A0A4R3HYI9"/>
<sequence length="467" mass="49351">MLAHATPSKPAPFLGARGIGLRLHVGPTAFGNALGNSLTSANWGGNGQQGEKASTWDANKQAALDRSITSPGYSEEDYWNSAARTTADQYVDTYGGEAINTRDRLQLSSGSINGVDAKLSPSQISDADIDAMAARASARESLTEDQKIAMAAGFGPLTPEAAASKVRILDALANQAAGESDRPWTYAPNTSAGPTIANAKAQGIYSGDGWVSDFVQGYRFGNERSVMDGPERPAEAIGRYTGDAVTSFGNFFAGITGKRSMDYAVADWNAGNYGRSVLHGMQSFGEAGMTVFGFGVGSTRYGVGMTAEQYAASRATYVETIGAKGVGPSIEIAPYGEMVKTPGIGQAHHLNQDAVFKSVIKTNDGLAIRLEGNAFTEIGSPHYNAHRSLERFYNQFRKGGEFYGEVPTNLQYSKALLNSLQEAGLARQQALEAVRASIGQRVNAGQLGGLEIPRIPNRINQVKPGGG</sequence>
<evidence type="ECO:0000313" key="1">
    <source>
        <dbReference type="EMBL" id="TCS37743.1"/>
    </source>
</evidence>
<protein>
    <submittedName>
        <fullName evidence="1">Uncharacterized protein</fullName>
    </submittedName>
</protein>
<name>A0A4R3HYI9_PAULE</name>
<dbReference type="RefSeq" id="WP_132257826.1">
    <property type="nucleotide sequence ID" value="NZ_SLZQ01000003.1"/>
</dbReference>
<organism evidence="1 2">
    <name type="scientific">Paucimonas lemoignei</name>
    <name type="common">Pseudomonas lemoignei</name>
    <dbReference type="NCBI Taxonomy" id="29443"/>
    <lineage>
        <taxon>Bacteria</taxon>
        <taxon>Pseudomonadati</taxon>
        <taxon>Pseudomonadota</taxon>
        <taxon>Betaproteobacteria</taxon>
        <taxon>Burkholderiales</taxon>
        <taxon>Burkholderiaceae</taxon>
        <taxon>Paucimonas</taxon>
    </lineage>
</organism>
<dbReference type="Proteomes" id="UP000295382">
    <property type="component" value="Unassembled WGS sequence"/>
</dbReference>
<gene>
    <name evidence="1" type="ORF">EDC30_10335</name>
</gene>
<keyword evidence="2" id="KW-1185">Reference proteome</keyword>
<reference evidence="1 2" key="1">
    <citation type="submission" date="2019-03" db="EMBL/GenBank/DDBJ databases">
        <title>Genomic Encyclopedia of Type Strains, Phase IV (KMG-IV): sequencing the most valuable type-strain genomes for metagenomic binning, comparative biology and taxonomic classification.</title>
        <authorList>
            <person name="Goeker M."/>
        </authorList>
    </citation>
    <scope>NUCLEOTIDE SEQUENCE [LARGE SCALE GENOMIC DNA]</scope>
    <source>
        <strain evidence="1 2">DSM 7445</strain>
    </source>
</reference>